<evidence type="ECO:0000259" key="1">
    <source>
        <dbReference type="Pfam" id="PF12530"/>
    </source>
</evidence>
<proteinExistence type="predicted"/>
<evidence type="ECO:0000313" key="3">
    <source>
        <dbReference type="Proteomes" id="UP000275267"/>
    </source>
</evidence>
<dbReference type="GO" id="GO:0060147">
    <property type="term" value="P:regulation of post-transcriptional gene silencing"/>
    <property type="evidence" value="ECO:0007669"/>
    <property type="project" value="InterPro"/>
</dbReference>
<reference evidence="3" key="1">
    <citation type="journal article" date="2019" name="Nat. Commun.">
        <title>The genome of broomcorn millet.</title>
        <authorList>
            <person name="Zou C."/>
            <person name="Miki D."/>
            <person name="Li D."/>
            <person name="Tang Q."/>
            <person name="Xiao L."/>
            <person name="Rajput S."/>
            <person name="Deng P."/>
            <person name="Jia W."/>
            <person name="Huang R."/>
            <person name="Zhang M."/>
            <person name="Sun Y."/>
            <person name="Hu J."/>
            <person name="Fu X."/>
            <person name="Schnable P.S."/>
            <person name="Li F."/>
            <person name="Zhang H."/>
            <person name="Feng B."/>
            <person name="Zhu X."/>
            <person name="Liu R."/>
            <person name="Schnable J.C."/>
            <person name="Zhu J.-K."/>
            <person name="Zhang H."/>
        </authorList>
    </citation>
    <scope>NUCLEOTIDE SEQUENCE [LARGE SCALE GENOMIC DNA]</scope>
</reference>
<dbReference type="SUPFAM" id="SSF48371">
    <property type="entry name" value="ARM repeat"/>
    <property type="match status" value="2"/>
</dbReference>
<dbReference type="STRING" id="4540.A0A3L6SHF6"/>
<dbReference type="InterPro" id="IPR045163">
    <property type="entry name" value="Focadhesin/RST1"/>
</dbReference>
<gene>
    <name evidence="2" type="ORF">C2845_PM07G00170</name>
</gene>
<protein>
    <submittedName>
        <fullName evidence="2">Protein RST1</fullName>
    </submittedName>
</protein>
<name>A0A3L6SHF6_PANMI</name>
<sequence>MASAAASSAAALSRLADRTRVPDPALQRHAVAAFFRHLLSLPAPLPEAAHDAASALLASPHPAVAAHAAASVARLAASRPDLLPPGHALPLLLAPLAASPSPRLASCLVKAVSALAACALRSGSRFPPHDHPFVQALAPFVMFSVVRKGDAAFARDLIGALAAAAVAAGKAGVAIPVLKLLEESMLHFGRGDDQEMRLWLSSAECLVGAYVVLLRKLVHAQMPTYDAQASSAMLMEALLSQCLFHKKILGITSTLLGLSKHLFSVQKDLGLCYLPEISGVLSSLSHSLSGLEFEHEQLVGLKLLAFLIEWKYENVLERKEQKHCLSEELLCVMALINLAISPSKSVKAVVYHILSRFSSLVLDMPASHSSEQQDISTDYHISKPALILPKLLRHIWFQPSSAGFIFMKHTAIKVSPESGRNYFEARYWTDQLNDYLTVLHREKLTLDVAISSLISSVACVLVMHPKLGTSAAESLAVLGASDPRLGMPLFVVILFYIKILCNNNNFSTEILVSTLSLIESLPSLAIHGFVLPLALQWISPMLKRDTNPVLYAIAVRLLCKVWIVTDWAFPNLQAILDPENISNFISDREISMSIASSIRDVCKHNPDRGVDLILSVSFCIESRDSVVQTLGLEGLSYLCEADVVDFYTAWKVISKELLDYSVEPAVAHSLCVLLRCGAMDAEAYSGISNNLIGILWSIGTSKKNDSESLWVKARETAFLSLSHYKVSLIQDAIPDFWKRNYEFFTNEDNLSVLNSMENLQDEIVKFEHINRRRVTTDKRVAVHKFEKLLDVFPQAIFKGKLTHHQLPGAALLTLNFTPKDIINEGKSKGLPRVHAAFEQAFTEIAESLYISRNIEVALLALHSWKSFVSNWMQAVVAFLDIKESSKLNKALKAANDIFKILCDHVPVSTPRVAVNIALVIGALCSIVPPTAHLVISSASDFLLKWLFQYEHEHQQWSAALSLGLIFNCFHPTDKKSRFQVINGLLEVISKTESCLAKGACGLALGHACQGLLTRAHNASDSEVETTTELNERASIEDILHALVSSLIQLCPSSCHSLKKLNIYGIDSLEGMEENSDRFNDDPWAIAGLVLGLGNSVVALYRLGAYGTVTEIKDILMSWIPNVNSSCELFDEMNSVSLCIGSCLALPSVVAFCQRVDLLNEDLDALFNHYTSLASELLNLNKSGIIFQNLLMAICIGAGSLLSFILDDGVHAMEPSAVKKLLDTLRHIYTHPFPPLVHLGGMFGVVNACGAGAGDLTGMCSNLMTSQIKHEELSLVRGPLLASPVGETLSTSMVQEIYLLAKDAEDKHIQDSAAWAISFLRSRWLSKNPILYNENGCNRSSGDPSQASSFSEQSLVWNLCRWLNDLKLEKTSDIVPVSTVGTVLKCLSKAPRLPTTDWGVIVRRCMKVEAQIPYKPTNQQDLKLLREACLHFTLAHATHISPLLQFLDDLTDILRFRRLEINVQSILLQHLSHLMKLFSDSRLDKLYEDLTEYLYSSTSSYLNYSCEQKSMIRMSFWEGICKCLVEVVSEESGGFSFTKKCIECLLPLLTLQNDGQPEYMDEWSAAIMCLTNAQKSWLGDMLQVRNAALVTEEEYIDVAKKIIIRARLCATGCGSVHDLGVWWSVLVEIAAAINSVENSIKRQWLLDALEIGCVTAHPSTVLRFVGLLCDSCCIYMPLLVVNSRNVLSDLPVSLPSFLSSSIWDDFRDIVADKLWLLTTHIYTWAEQLAHGNDLTSHAHIHRSEAEMATFLANILRSTCIAAEDYLTVDKQLKLANLESL</sequence>
<feature type="domain" description="DUF3730" evidence="1">
    <location>
        <begin position="514"/>
        <end position="718"/>
    </location>
</feature>
<dbReference type="Proteomes" id="UP000275267">
    <property type="component" value="Unassembled WGS sequence"/>
</dbReference>
<feature type="domain" description="DUF3730" evidence="1">
    <location>
        <begin position="137"/>
        <end position="329"/>
    </location>
</feature>
<organism evidence="2 3">
    <name type="scientific">Panicum miliaceum</name>
    <name type="common">Proso millet</name>
    <name type="synonym">Broomcorn millet</name>
    <dbReference type="NCBI Taxonomy" id="4540"/>
    <lineage>
        <taxon>Eukaryota</taxon>
        <taxon>Viridiplantae</taxon>
        <taxon>Streptophyta</taxon>
        <taxon>Embryophyta</taxon>
        <taxon>Tracheophyta</taxon>
        <taxon>Spermatophyta</taxon>
        <taxon>Magnoliopsida</taxon>
        <taxon>Liliopsida</taxon>
        <taxon>Poales</taxon>
        <taxon>Poaceae</taxon>
        <taxon>PACMAD clade</taxon>
        <taxon>Panicoideae</taxon>
        <taxon>Panicodae</taxon>
        <taxon>Paniceae</taxon>
        <taxon>Panicinae</taxon>
        <taxon>Panicum</taxon>
        <taxon>Panicum sect. Panicum</taxon>
    </lineage>
</organism>
<dbReference type="EMBL" id="PQIB02000004">
    <property type="protein sequence ID" value="RLN22028.1"/>
    <property type="molecule type" value="Genomic_DNA"/>
</dbReference>
<evidence type="ECO:0000313" key="2">
    <source>
        <dbReference type="EMBL" id="RLN22028.1"/>
    </source>
</evidence>
<comment type="caution">
    <text evidence="2">The sequence shown here is derived from an EMBL/GenBank/DDBJ whole genome shotgun (WGS) entry which is preliminary data.</text>
</comment>
<dbReference type="InterPro" id="IPR022542">
    <property type="entry name" value="FOCAD/RST1_DUF3730"/>
</dbReference>
<dbReference type="PANTHER" id="PTHR16212">
    <property type="entry name" value="FOCADHESIN FAMILY MEMBER"/>
    <property type="match status" value="1"/>
</dbReference>
<dbReference type="PANTHER" id="PTHR16212:SF4">
    <property type="entry name" value="FOCADHESIN"/>
    <property type="match status" value="1"/>
</dbReference>
<dbReference type="Pfam" id="PF12530">
    <property type="entry name" value="DUF3730"/>
    <property type="match status" value="2"/>
</dbReference>
<dbReference type="OrthoDB" id="6125419at2759"/>
<accession>A0A3L6SHF6</accession>
<dbReference type="InterPro" id="IPR016024">
    <property type="entry name" value="ARM-type_fold"/>
</dbReference>
<keyword evidence="3" id="KW-1185">Reference proteome</keyword>